<keyword evidence="4" id="KW-1185">Reference proteome</keyword>
<evidence type="ECO:0000313" key="4">
    <source>
        <dbReference type="Proteomes" id="UP000617979"/>
    </source>
</evidence>
<organism evidence="3 4">
    <name type="scientific">Kroppenstedtia guangzhouensis</name>
    <dbReference type="NCBI Taxonomy" id="1274356"/>
    <lineage>
        <taxon>Bacteria</taxon>
        <taxon>Bacillati</taxon>
        <taxon>Bacillota</taxon>
        <taxon>Bacilli</taxon>
        <taxon>Bacillales</taxon>
        <taxon>Thermoactinomycetaceae</taxon>
        <taxon>Kroppenstedtia</taxon>
    </lineage>
</organism>
<keyword evidence="2" id="KW-1133">Transmembrane helix</keyword>
<feature type="region of interest" description="Disordered" evidence="1">
    <location>
        <begin position="86"/>
        <end position="108"/>
    </location>
</feature>
<protein>
    <recommendedName>
        <fullName evidence="5">Flp pilus assembly protein, pilin Flp</fullName>
    </recommendedName>
</protein>
<keyword evidence="2" id="KW-0472">Membrane</keyword>
<accession>A0ABQ1FWM2</accession>
<dbReference type="EMBL" id="BMEX01000001">
    <property type="protein sequence ID" value="GGA31916.1"/>
    <property type="molecule type" value="Genomic_DNA"/>
</dbReference>
<evidence type="ECO:0008006" key="5">
    <source>
        <dbReference type="Google" id="ProtNLM"/>
    </source>
</evidence>
<sequence length="219" mass="24220">MGDFLKNLARLKRLLYDRRGSQTIEYVTILAAGVALAMILNSVFGSIEIKNVIRDKIVSAFDGKDQAAEKTKNQSSSNLLAVDPKINSDQVKKQPQDTGIQQTSSTTNETKAVMGPVIRGLLEVLKKVGGKKAAKEGAKLAAKKKAKSQISKETAELAKKHGIKLNGFKLKVRTKKGKDGKIEKWAKTNRGDEKKTQKWSFSRKEASQNRCSVYQKWVS</sequence>
<reference evidence="4" key="1">
    <citation type="journal article" date="2019" name="Int. J. Syst. Evol. Microbiol.">
        <title>The Global Catalogue of Microorganisms (GCM) 10K type strain sequencing project: providing services to taxonomists for standard genome sequencing and annotation.</title>
        <authorList>
            <consortium name="The Broad Institute Genomics Platform"/>
            <consortium name="The Broad Institute Genome Sequencing Center for Infectious Disease"/>
            <person name="Wu L."/>
            <person name="Ma J."/>
        </authorList>
    </citation>
    <scope>NUCLEOTIDE SEQUENCE [LARGE SCALE GENOMIC DNA]</scope>
    <source>
        <strain evidence="4">CGMCC 1.12404</strain>
    </source>
</reference>
<evidence type="ECO:0000256" key="1">
    <source>
        <dbReference type="SAM" id="MobiDB-lite"/>
    </source>
</evidence>
<feature type="transmembrane region" description="Helical" evidence="2">
    <location>
        <begin position="26"/>
        <end position="47"/>
    </location>
</feature>
<gene>
    <name evidence="3" type="ORF">GCM10007416_00560</name>
</gene>
<comment type="caution">
    <text evidence="3">The sequence shown here is derived from an EMBL/GenBank/DDBJ whole genome shotgun (WGS) entry which is preliminary data.</text>
</comment>
<name>A0ABQ1FWM2_9BACL</name>
<evidence type="ECO:0000256" key="2">
    <source>
        <dbReference type="SAM" id="Phobius"/>
    </source>
</evidence>
<evidence type="ECO:0000313" key="3">
    <source>
        <dbReference type="EMBL" id="GGA31916.1"/>
    </source>
</evidence>
<dbReference type="Proteomes" id="UP000617979">
    <property type="component" value="Unassembled WGS sequence"/>
</dbReference>
<proteinExistence type="predicted"/>
<keyword evidence="2" id="KW-0812">Transmembrane</keyword>
<feature type="compositionally biased region" description="Polar residues" evidence="1">
    <location>
        <begin position="96"/>
        <end position="108"/>
    </location>
</feature>